<comment type="caution">
    <text evidence="2">The sequence shown here is derived from an EMBL/GenBank/DDBJ whole genome shotgun (WGS) entry which is preliminary data.</text>
</comment>
<dbReference type="EMBL" id="CAMXCT010001236">
    <property type="protein sequence ID" value="CAI3988156.1"/>
    <property type="molecule type" value="Genomic_DNA"/>
</dbReference>
<evidence type="ECO:0000313" key="4">
    <source>
        <dbReference type="Proteomes" id="UP001152797"/>
    </source>
</evidence>
<keyword evidence="4" id="KW-1185">Reference proteome</keyword>
<dbReference type="AlphaFoldDB" id="A0A9P1CAZ5"/>
<evidence type="ECO:0000313" key="3">
    <source>
        <dbReference type="EMBL" id="CAL1141531.1"/>
    </source>
</evidence>
<gene>
    <name evidence="2" type="ORF">C1SCF055_LOCUS15371</name>
</gene>
<protein>
    <submittedName>
        <fullName evidence="2">Uncharacterized protein</fullName>
    </submittedName>
</protein>
<evidence type="ECO:0000256" key="1">
    <source>
        <dbReference type="SAM" id="MobiDB-lite"/>
    </source>
</evidence>
<reference evidence="3" key="2">
    <citation type="submission" date="2024-04" db="EMBL/GenBank/DDBJ databases">
        <authorList>
            <person name="Chen Y."/>
            <person name="Shah S."/>
            <person name="Dougan E. K."/>
            <person name="Thang M."/>
            <person name="Chan C."/>
        </authorList>
    </citation>
    <scope>NUCLEOTIDE SEQUENCE [LARGE SCALE GENOMIC DNA]</scope>
</reference>
<name>A0A9P1CAZ5_9DINO</name>
<proteinExistence type="predicted"/>
<reference evidence="2" key="1">
    <citation type="submission" date="2022-10" db="EMBL/GenBank/DDBJ databases">
        <authorList>
            <person name="Chen Y."/>
            <person name="Dougan E. K."/>
            <person name="Chan C."/>
            <person name="Rhodes N."/>
            <person name="Thang M."/>
        </authorList>
    </citation>
    <scope>NUCLEOTIDE SEQUENCE</scope>
</reference>
<organism evidence="2">
    <name type="scientific">Cladocopium goreaui</name>
    <dbReference type="NCBI Taxonomy" id="2562237"/>
    <lineage>
        <taxon>Eukaryota</taxon>
        <taxon>Sar</taxon>
        <taxon>Alveolata</taxon>
        <taxon>Dinophyceae</taxon>
        <taxon>Suessiales</taxon>
        <taxon>Symbiodiniaceae</taxon>
        <taxon>Cladocopium</taxon>
    </lineage>
</organism>
<dbReference type="Proteomes" id="UP001152797">
    <property type="component" value="Unassembled WGS sequence"/>
</dbReference>
<dbReference type="EMBL" id="CAMXCT030001236">
    <property type="protein sequence ID" value="CAL4775468.1"/>
    <property type="molecule type" value="Genomic_DNA"/>
</dbReference>
<feature type="region of interest" description="Disordered" evidence="1">
    <location>
        <begin position="258"/>
        <end position="317"/>
    </location>
</feature>
<dbReference type="EMBL" id="CAMXCT020001236">
    <property type="protein sequence ID" value="CAL1141531.1"/>
    <property type="molecule type" value="Genomic_DNA"/>
</dbReference>
<accession>A0A9P1CAZ5</accession>
<sequence length="1261" mass="140125">MSYVDSQSVFKARCDEIKISTETYERCKERITDDDFDTKVAVPLLGSSNAPESALLRRLLFESYTLTATELKRKADNTESDAPKKLPIQEIAARFTAIEKKLQPLKIESVLEPSHALVNALAQCADDGRLRYIEWSRCTSRSSEVNNVKEQQSLKVMNAMRRRGIAYELANLMSFEKHELIVSMLFAELQREPMDGFRKLSMSQLAAADREIHLKLSEKTRAGLPLGPSGELPLDVHVEAVLEMPAIMWLLMQKPKTNAAADKPQAAGNPQPKPKNKPWSPPKGGKFDKKGRRLSKTPMPAQLRGQPKSGTSEVEKPASGSVVAKAAPGIFPSVDIIQDEPVSHFAVEGVCAQFRTQGGRALGVDHHLKRAKLKAAAVQLDLTQQWVQDLIVREIRNIPIKRKLVKRGAAFEVRASMSNSLVVLEKLHFPDLPPETPTSWPQPLGALLDPRFREHRGKFGPALRALNEFLDWFRLHYDTDLHSDTYSMLQDTMLLLQSCQALIELARDEPDAAPVPAPLAAGPACREAAASPPDPNQLKQRCTGDHTHAAWKVRQLESGDWAFDTAKAAEYPNKLAHELAASFLDELAKRGDIHLQDELVDHAVKISAESQPRSTKGPLLLSEFKTKVSIERAEDDNPPVSIPEDAKPPWQGIPVGAKRLELQPVSDGKGGSGRLKAIYGVYFSPQEFVQRVQQLTHPFDVPLPLDESNMESIAFILERGPAGVAKHRADMLQHYIGRAKALQQDELKLHKTLDESIQPVMATKRLLLFREMMADAGVVDPLLFEELCSGFRLVGDLSPSGQFPPQWKPAVLGIEQLRQTAVWAQRAVVGSCKRVLEDSEIAAAVWQETIEQAAEDKRWKIDLEGIDHICATARFFLGAMRESHQWRIPGADGVSLNPATWSKHAYKQLVRNPCDAWASILAVANPEDNNVYYFEAIALPFGSVSSVIGFNRAARALRMILTRLFRLVVTNFFDDFCQIELAPLSNGAWQTAELVLSLLGWRVSMGDEKRKPFSKRFEILGAIVTLPSPGETTIEVTSKESRLLQLKQQVDLYAAGHTYGRTTQLACQLLHKFGGQGPSVTVTPELVHVVSEALSLLMEAKPRLVQSWSECPPVLLFTDGAVEDSLQSVTHGAVLVDPWKQRSFFMGDHIPGDFVKLWTRSGKKQVIAQAEIFPVVIAKSTWNQILEGRSILWFLDNESARMSLVRNFSPILDSFFLAECAYGRFGPIQELVQQSAIEKQSIGQCLTTPIFGVPKLGQVSS</sequence>
<evidence type="ECO:0000313" key="2">
    <source>
        <dbReference type="EMBL" id="CAI3988156.1"/>
    </source>
</evidence>